<dbReference type="InterPro" id="IPR036397">
    <property type="entry name" value="RNaseH_sf"/>
</dbReference>
<dbReference type="CDD" id="cd09275">
    <property type="entry name" value="RNase_HI_RT_DIRS1"/>
    <property type="match status" value="1"/>
</dbReference>
<dbReference type="GO" id="GO:0004523">
    <property type="term" value="F:RNA-DNA hybrid ribonuclease activity"/>
    <property type="evidence" value="ECO:0007669"/>
    <property type="project" value="UniProtKB-EC"/>
</dbReference>
<dbReference type="Gene3D" id="3.30.70.270">
    <property type="match status" value="1"/>
</dbReference>
<dbReference type="PANTHER" id="PTHR33050:SF7">
    <property type="entry name" value="RIBONUCLEASE H"/>
    <property type="match status" value="1"/>
</dbReference>
<accession>A0AAV6YSF4</accession>
<dbReference type="CDD" id="cd03714">
    <property type="entry name" value="RT_DIRS1"/>
    <property type="match status" value="1"/>
</dbReference>
<proteinExistence type="inferred from homology"/>
<dbReference type="EMBL" id="WNYA01026118">
    <property type="protein sequence ID" value="KAG8537840.1"/>
    <property type="molecule type" value="Genomic_DNA"/>
</dbReference>
<dbReference type="PANTHER" id="PTHR33050">
    <property type="entry name" value="REVERSE TRANSCRIPTASE DOMAIN-CONTAINING PROTEIN"/>
    <property type="match status" value="1"/>
</dbReference>
<dbReference type="SUPFAM" id="SSF56672">
    <property type="entry name" value="DNA/RNA polymerases"/>
    <property type="match status" value="1"/>
</dbReference>
<organism evidence="4 5">
    <name type="scientific">Engystomops pustulosus</name>
    <name type="common">Tungara frog</name>
    <name type="synonym">Physalaemus pustulosus</name>
    <dbReference type="NCBI Taxonomy" id="76066"/>
    <lineage>
        <taxon>Eukaryota</taxon>
        <taxon>Metazoa</taxon>
        <taxon>Chordata</taxon>
        <taxon>Craniata</taxon>
        <taxon>Vertebrata</taxon>
        <taxon>Euteleostomi</taxon>
        <taxon>Amphibia</taxon>
        <taxon>Batrachia</taxon>
        <taxon>Anura</taxon>
        <taxon>Neobatrachia</taxon>
        <taxon>Hyloidea</taxon>
        <taxon>Leptodactylidae</taxon>
        <taxon>Leiuperinae</taxon>
        <taxon>Engystomops</taxon>
    </lineage>
</organism>
<dbReference type="InterPro" id="IPR000477">
    <property type="entry name" value="RT_dom"/>
</dbReference>
<dbReference type="Pfam" id="PF00078">
    <property type="entry name" value="RVT_1"/>
    <property type="match status" value="1"/>
</dbReference>
<dbReference type="GO" id="GO:0003676">
    <property type="term" value="F:nucleic acid binding"/>
    <property type="evidence" value="ECO:0007669"/>
    <property type="project" value="InterPro"/>
</dbReference>
<evidence type="ECO:0000313" key="5">
    <source>
        <dbReference type="Proteomes" id="UP000824782"/>
    </source>
</evidence>
<dbReference type="Gene3D" id="3.10.10.10">
    <property type="entry name" value="HIV Type 1 Reverse Transcriptase, subunit A, domain 1"/>
    <property type="match status" value="1"/>
</dbReference>
<evidence type="ECO:0000259" key="3">
    <source>
        <dbReference type="PROSITE" id="PS50878"/>
    </source>
</evidence>
<gene>
    <name evidence="4" type="ORF">GDO81_023728</name>
</gene>
<evidence type="ECO:0000256" key="2">
    <source>
        <dbReference type="ARBA" id="ARBA00012180"/>
    </source>
</evidence>
<comment type="caution">
    <text evidence="4">The sequence shown here is derived from an EMBL/GenBank/DDBJ whole genome shotgun (WGS) entry which is preliminary data.</text>
</comment>
<dbReference type="EC" id="3.1.26.4" evidence="2"/>
<dbReference type="GO" id="GO:0006259">
    <property type="term" value="P:DNA metabolic process"/>
    <property type="evidence" value="ECO:0007669"/>
    <property type="project" value="UniProtKB-ARBA"/>
</dbReference>
<feature type="domain" description="Reverse transcriptase" evidence="3">
    <location>
        <begin position="1"/>
        <end position="142"/>
    </location>
</feature>
<dbReference type="PROSITE" id="PS50878">
    <property type="entry name" value="RT_POL"/>
    <property type="match status" value="1"/>
</dbReference>
<dbReference type="AlphaFoldDB" id="A0AAV6YSF4"/>
<comment type="similarity">
    <text evidence="1">Belongs to the beta type-B retroviral polymerase family. HERV class-II K(HML-2) pol subfamily.</text>
</comment>
<dbReference type="InterPro" id="IPR043128">
    <property type="entry name" value="Rev_trsase/Diguanyl_cyclase"/>
</dbReference>
<evidence type="ECO:0000256" key="1">
    <source>
        <dbReference type="ARBA" id="ARBA00010879"/>
    </source>
</evidence>
<dbReference type="Gene3D" id="3.30.420.10">
    <property type="entry name" value="Ribonuclease H-like superfamily/Ribonuclease H"/>
    <property type="match status" value="1"/>
</dbReference>
<sequence length="514" mass="59047">MESVRSATQLIYTDHYMCTIDLRDAYYHIPIHHSSQKFLRFSVFSPEGSILHFQFRALPFGISSAPRVFTKVMVEVVAFLRLQRVSIVPYLDDLLIIGKNRSDLITARDFTMRKLSDLGWIINPQKSDLSPSTHKKFLGVMLNSTLMMSFLPQEKADGLRLQIRSFRRKTSITIRGAMKILGLLTACISSVAWSQSHCRTLQSWILRSWNRRTSGLDRKIIIPSSVKRDLQWWLETKHLEKGVAWHCLPCLTITTDASSLGWGAVFPSHYAQGPWTPSLAKKPSNYRELRAVWEALKSNPLLVKNRHVHILTDNTTVVSYLRRQGGTRSVALSSLTRTIFFWAEENLLSLSATHLRGVLNTEADFLSRRVISPNEWCLNQEIFSQLTELWGTPQVDLFATRENSMCHLYFSLEAREPKDRLDAFSHPWTEPLSYAFPPIPLVARVLRKILMDQARVILICPNWPKKGWYPLLTSLAIQQPVILPPRKDLLRQGPIFHPDPEKLQLAAWILSPIF</sequence>
<keyword evidence="5" id="KW-1185">Reference proteome</keyword>
<protein>
    <recommendedName>
        <fullName evidence="2">ribonuclease H</fullName>
        <ecNumber evidence="2">3.1.26.4</ecNumber>
    </recommendedName>
</protein>
<reference evidence="4" key="1">
    <citation type="thesis" date="2020" institute="ProQuest LLC" country="789 East Eisenhower Parkway, Ann Arbor, MI, USA">
        <title>Comparative Genomics and Chromosome Evolution.</title>
        <authorList>
            <person name="Mudd A.B."/>
        </authorList>
    </citation>
    <scope>NUCLEOTIDE SEQUENCE</scope>
    <source>
        <strain evidence="4">237g6f4</strain>
        <tissue evidence="4">Blood</tissue>
    </source>
</reference>
<name>A0AAV6YSF4_ENGPU</name>
<dbReference type="Proteomes" id="UP000824782">
    <property type="component" value="Unassembled WGS sequence"/>
</dbReference>
<dbReference type="InterPro" id="IPR043502">
    <property type="entry name" value="DNA/RNA_pol_sf"/>
</dbReference>
<evidence type="ECO:0000313" key="4">
    <source>
        <dbReference type="EMBL" id="KAG8537840.1"/>
    </source>
</evidence>
<dbReference type="InterPro" id="IPR052055">
    <property type="entry name" value="Hepadnavirus_pol/RT"/>
</dbReference>